<evidence type="ECO:0000259" key="2">
    <source>
        <dbReference type="Pfam" id="PF02517"/>
    </source>
</evidence>
<dbReference type="AlphaFoldDB" id="A0A127I3A9"/>
<feature type="transmembrane region" description="Helical" evidence="1">
    <location>
        <begin position="190"/>
        <end position="207"/>
    </location>
</feature>
<feature type="transmembrane region" description="Helical" evidence="1">
    <location>
        <begin position="53"/>
        <end position="74"/>
    </location>
</feature>
<protein>
    <recommendedName>
        <fullName evidence="2">CAAX prenyl protease 2/Lysostaphin resistance protein A-like domain-containing protein</fullName>
    </recommendedName>
</protein>
<dbReference type="Pfam" id="PF02517">
    <property type="entry name" value="Rce1-like"/>
    <property type="match status" value="1"/>
</dbReference>
<accession>A0A127I3A9</accession>
<gene>
    <name evidence="3" type="ORF">AYR47_23400</name>
</gene>
<evidence type="ECO:0000256" key="1">
    <source>
        <dbReference type="SAM" id="Phobius"/>
    </source>
</evidence>
<sequence length="242" mass="26827">MTLVLATPDTTLPSDLPAQFRFFKRLGMFVLAALIFVLAPVPGFLLVPPAMQSYLMFAITSGPIALLLSALFVVQHRKNLSATFYGHHIRQTLRLGAIGLIGAYLLSGLLVIVMGQPREAFMADLLSGLTQGQILFKLASLLILPAIAEELMIRHYLLRLFPYQRSVIWKWIAVVATSLLFAIIHTQYDSWTTLALIFVVGCLFAWVRIVSGGLLVPILLHMLAEVVAASLDWTWAWAGFYS</sequence>
<keyword evidence="1" id="KW-0812">Transmembrane</keyword>
<proteinExistence type="predicted"/>
<dbReference type="KEGG" id="pazo:AYR47_23400"/>
<dbReference type="Proteomes" id="UP000070516">
    <property type="component" value="Chromosome"/>
</dbReference>
<evidence type="ECO:0000313" key="4">
    <source>
        <dbReference type="Proteomes" id="UP000070516"/>
    </source>
</evidence>
<dbReference type="GO" id="GO:0004175">
    <property type="term" value="F:endopeptidase activity"/>
    <property type="evidence" value="ECO:0007669"/>
    <property type="project" value="UniProtKB-ARBA"/>
</dbReference>
<name>A0A127I3A9_PSEAZ</name>
<feature type="transmembrane region" description="Helical" evidence="1">
    <location>
        <begin position="95"/>
        <end position="114"/>
    </location>
</feature>
<evidence type="ECO:0000313" key="3">
    <source>
        <dbReference type="EMBL" id="AMN81070.1"/>
    </source>
</evidence>
<dbReference type="InterPro" id="IPR003675">
    <property type="entry name" value="Rce1/LyrA-like_dom"/>
</dbReference>
<keyword evidence="1" id="KW-0472">Membrane</keyword>
<keyword evidence="1" id="KW-1133">Transmembrane helix</keyword>
<feature type="domain" description="CAAX prenyl protease 2/Lysostaphin resistance protein A-like" evidence="2">
    <location>
        <begin position="134"/>
        <end position="226"/>
    </location>
</feature>
<feature type="transmembrane region" description="Helical" evidence="1">
    <location>
        <begin position="167"/>
        <end position="184"/>
    </location>
</feature>
<organism evidence="3 4">
    <name type="scientific">Pseudomonas azotoformans</name>
    <dbReference type="NCBI Taxonomy" id="47878"/>
    <lineage>
        <taxon>Bacteria</taxon>
        <taxon>Pseudomonadati</taxon>
        <taxon>Pseudomonadota</taxon>
        <taxon>Gammaproteobacteria</taxon>
        <taxon>Pseudomonadales</taxon>
        <taxon>Pseudomonadaceae</taxon>
        <taxon>Pseudomonas</taxon>
    </lineage>
</organism>
<feature type="transmembrane region" description="Helical" evidence="1">
    <location>
        <begin position="26"/>
        <end position="47"/>
    </location>
</feature>
<dbReference type="GO" id="GO:0080120">
    <property type="term" value="P:CAAX-box protein maturation"/>
    <property type="evidence" value="ECO:0007669"/>
    <property type="project" value="UniProtKB-ARBA"/>
</dbReference>
<dbReference type="RefSeq" id="WP_061437136.1">
    <property type="nucleotide sequence ID" value="NZ_CP014546.1"/>
</dbReference>
<feature type="transmembrane region" description="Helical" evidence="1">
    <location>
        <begin position="134"/>
        <end position="155"/>
    </location>
</feature>
<reference evidence="3 4" key="1">
    <citation type="submission" date="2016-02" db="EMBL/GenBank/DDBJ databases">
        <title>Complete genome sequence of Pseudomonas azotoformans S4.</title>
        <authorList>
            <person name="Fang Y."/>
            <person name="Wu L."/>
            <person name="Feng G."/>
        </authorList>
    </citation>
    <scope>NUCLEOTIDE SEQUENCE [LARGE SCALE GENOMIC DNA]</scope>
    <source>
        <strain evidence="3 4">S4</strain>
    </source>
</reference>
<dbReference type="EMBL" id="CP014546">
    <property type="protein sequence ID" value="AMN81070.1"/>
    <property type="molecule type" value="Genomic_DNA"/>
</dbReference>
<feature type="transmembrane region" description="Helical" evidence="1">
    <location>
        <begin position="214"/>
        <end position="236"/>
    </location>
</feature>